<dbReference type="KEGG" id="olu:OSTLU_32760"/>
<dbReference type="Gramene" id="ABO97274">
    <property type="protein sequence ID" value="ABO97274"/>
    <property type="gene ID" value="OSTLU_32760"/>
</dbReference>
<organism evidence="6 7">
    <name type="scientific">Ostreococcus lucimarinus (strain CCE9901)</name>
    <dbReference type="NCBI Taxonomy" id="436017"/>
    <lineage>
        <taxon>Eukaryota</taxon>
        <taxon>Viridiplantae</taxon>
        <taxon>Chlorophyta</taxon>
        <taxon>Mamiellophyceae</taxon>
        <taxon>Mamiellales</taxon>
        <taxon>Bathycoccaceae</taxon>
        <taxon>Ostreococcus</taxon>
    </lineage>
</organism>
<feature type="compositionally biased region" description="Basic and acidic residues" evidence="4">
    <location>
        <begin position="120"/>
        <end position="150"/>
    </location>
</feature>
<evidence type="ECO:0000259" key="5">
    <source>
        <dbReference type="PROSITE" id="PS50886"/>
    </source>
</evidence>
<proteinExistence type="predicted"/>
<dbReference type="GO" id="GO:0000049">
    <property type="term" value="F:tRNA binding"/>
    <property type="evidence" value="ECO:0007669"/>
    <property type="project" value="UniProtKB-UniRule"/>
</dbReference>
<protein>
    <recommendedName>
        <fullName evidence="5">tRNA-binding domain-containing protein</fullName>
    </recommendedName>
</protein>
<dbReference type="InterPro" id="IPR002547">
    <property type="entry name" value="tRNA-bd_dom"/>
</dbReference>
<evidence type="ECO:0000313" key="6">
    <source>
        <dbReference type="EMBL" id="ABO97274.1"/>
    </source>
</evidence>
<sequence length="171" mass="17625">MSDDDDDDGAPLCCGEILARVAIDGHDALRLLTIDCGGDAPLKIATNAPNVDVGKKIVVARAGATLRDGTRVTARRVGGVVSEGVVCDSTMVGWSGGGAGTAALLPRDHAVGARAPKTRPRLDGKTTDEGARDAAARETQKAREREEKKAALAAKRAARDAKKAAKKDGES</sequence>
<gene>
    <name evidence="6" type="ORF">OSTLU_32760</name>
</gene>
<evidence type="ECO:0000256" key="3">
    <source>
        <dbReference type="PROSITE-ProRule" id="PRU00209"/>
    </source>
</evidence>
<feature type="compositionally biased region" description="Basic and acidic residues" evidence="4">
    <location>
        <begin position="157"/>
        <end position="171"/>
    </location>
</feature>
<keyword evidence="7" id="KW-1185">Reference proteome</keyword>
<dbReference type="HOGENOM" id="CLU_106018_0_0_1"/>
<keyword evidence="1 3" id="KW-0820">tRNA-binding</keyword>
<accession>A4S0I7</accession>
<evidence type="ECO:0000256" key="4">
    <source>
        <dbReference type="SAM" id="MobiDB-lite"/>
    </source>
</evidence>
<dbReference type="EMBL" id="CP000587">
    <property type="protein sequence ID" value="ABO97274.1"/>
    <property type="molecule type" value="Genomic_DNA"/>
</dbReference>
<dbReference type="Gene3D" id="2.40.50.140">
    <property type="entry name" value="Nucleic acid-binding proteins"/>
    <property type="match status" value="1"/>
</dbReference>
<name>A4S0I7_OSTLU</name>
<dbReference type="InterPro" id="IPR012340">
    <property type="entry name" value="NA-bd_OB-fold"/>
</dbReference>
<dbReference type="OMA" id="CDARMLG"/>
<feature type="region of interest" description="Disordered" evidence="4">
    <location>
        <begin position="110"/>
        <end position="171"/>
    </location>
</feature>
<dbReference type="RefSeq" id="XP_001418981.1">
    <property type="nucleotide sequence ID" value="XM_001418944.1"/>
</dbReference>
<keyword evidence="2 3" id="KW-0694">RNA-binding</keyword>
<dbReference type="eggNOG" id="ENOG502S5Y7">
    <property type="taxonomic scope" value="Eukaryota"/>
</dbReference>
<evidence type="ECO:0000313" key="7">
    <source>
        <dbReference type="Proteomes" id="UP000001568"/>
    </source>
</evidence>
<reference evidence="6 7" key="1">
    <citation type="journal article" date="2007" name="Proc. Natl. Acad. Sci. U.S.A.">
        <title>The tiny eukaryote Ostreococcus provides genomic insights into the paradox of plankton speciation.</title>
        <authorList>
            <person name="Palenik B."/>
            <person name="Grimwood J."/>
            <person name="Aerts A."/>
            <person name="Rouze P."/>
            <person name="Salamov A."/>
            <person name="Putnam N."/>
            <person name="Dupont C."/>
            <person name="Jorgensen R."/>
            <person name="Derelle E."/>
            <person name="Rombauts S."/>
            <person name="Zhou K."/>
            <person name="Otillar R."/>
            <person name="Merchant S.S."/>
            <person name="Podell S."/>
            <person name="Gaasterland T."/>
            <person name="Napoli C."/>
            <person name="Gendler K."/>
            <person name="Manuell A."/>
            <person name="Tai V."/>
            <person name="Vallon O."/>
            <person name="Piganeau G."/>
            <person name="Jancek S."/>
            <person name="Heijde M."/>
            <person name="Jabbari K."/>
            <person name="Bowler C."/>
            <person name="Lohr M."/>
            <person name="Robbens S."/>
            <person name="Werner G."/>
            <person name="Dubchak I."/>
            <person name="Pazour G.J."/>
            <person name="Ren Q."/>
            <person name="Paulsen I."/>
            <person name="Delwiche C."/>
            <person name="Schmutz J."/>
            <person name="Rokhsar D."/>
            <person name="Van de Peer Y."/>
            <person name="Moreau H."/>
            <person name="Grigoriev I.V."/>
        </authorList>
    </citation>
    <scope>NUCLEOTIDE SEQUENCE [LARGE SCALE GENOMIC DNA]</scope>
    <source>
        <strain evidence="6 7">CCE9901</strain>
    </source>
</reference>
<dbReference type="Proteomes" id="UP000001568">
    <property type="component" value="Chromosome 7"/>
</dbReference>
<dbReference type="GeneID" id="5002891"/>
<feature type="domain" description="TRNA-binding" evidence="5">
    <location>
        <begin position="6"/>
        <end position="116"/>
    </location>
</feature>
<dbReference type="Pfam" id="PF01588">
    <property type="entry name" value="tRNA_bind"/>
    <property type="match status" value="1"/>
</dbReference>
<dbReference type="PROSITE" id="PS50886">
    <property type="entry name" value="TRBD"/>
    <property type="match status" value="1"/>
</dbReference>
<dbReference type="SUPFAM" id="SSF50249">
    <property type="entry name" value="Nucleic acid-binding proteins"/>
    <property type="match status" value="1"/>
</dbReference>
<dbReference type="OrthoDB" id="497912at2759"/>
<evidence type="ECO:0000256" key="2">
    <source>
        <dbReference type="ARBA" id="ARBA00022884"/>
    </source>
</evidence>
<evidence type="ECO:0000256" key="1">
    <source>
        <dbReference type="ARBA" id="ARBA00022555"/>
    </source>
</evidence>
<dbReference type="AlphaFoldDB" id="A4S0I7"/>